<dbReference type="Gene3D" id="2.60.120.20">
    <property type="match status" value="1"/>
</dbReference>
<organism evidence="5">
    <name type="scientific">Hubei macula-like virus 3</name>
    <dbReference type="NCBI Taxonomy" id="1922924"/>
    <lineage>
        <taxon>Viruses</taxon>
        <taxon>Riboviria</taxon>
    </lineage>
</organism>
<evidence type="ECO:0000256" key="2">
    <source>
        <dbReference type="ARBA" id="ARBA00022844"/>
    </source>
</evidence>
<accession>A0A1L3KJY2</accession>
<feature type="compositionally biased region" description="Low complexity" evidence="3">
    <location>
        <begin position="23"/>
        <end position="32"/>
    </location>
</feature>
<evidence type="ECO:0000313" key="5">
    <source>
        <dbReference type="EMBL" id="APG77728.1"/>
    </source>
</evidence>
<protein>
    <recommendedName>
        <fullName evidence="4">Tymovirus coat protein domain-containing protein</fullName>
    </recommendedName>
</protein>
<comment type="subcellular location">
    <subcellularLocation>
        <location evidence="1">Virion</location>
    </subcellularLocation>
</comment>
<name>A0A1L3KJY2_9VIRU</name>
<proteinExistence type="predicted"/>
<reference evidence="5" key="1">
    <citation type="journal article" date="2016" name="Nature">
        <title>Redefining the invertebrate RNA virosphere.</title>
        <authorList>
            <person name="Shi M."/>
            <person name="Lin X.D."/>
            <person name="Tian J.H."/>
            <person name="Chen L.J."/>
            <person name="Chen X."/>
            <person name="Li C.X."/>
            <person name="Qin X.C."/>
            <person name="Li J."/>
            <person name="Cao J.P."/>
            <person name="Eden J.S."/>
            <person name="Buchmann J."/>
            <person name="Wang W."/>
            <person name="Xu J."/>
            <person name="Holmes E.C."/>
            <person name="Zhang Y.Z."/>
        </authorList>
    </citation>
    <scope>NUCLEOTIDE SEQUENCE</scope>
    <source>
        <strain evidence="5">Spider129741</strain>
    </source>
</reference>
<dbReference type="GO" id="GO:0019028">
    <property type="term" value="C:viral capsid"/>
    <property type="evidence" value="ECO:0007669"/>
    <property type="project" value="InterPro"/>
</dbReference>
<dbReference type="EMBL" id="KX883800">
    <property type="protein sequence ID" value="APG77728.1"/>
    <property type="molecule type" value="Genomic_RNA"/>
</dbReference>
<keyword evidence="2" id="KW-0946">Virion</keyword>
<evidence type="ECO:0000256" key="1">
    <source>
        <dbReference type="ARBA" id="ARBA00004328"/>
    </source>
</evidence>
<dbReference type="SUPFAM" id="SSF88633">
    <property type="entry name" value="Positive stranded ssRNA viruses"/>
    <property type="match status" value="1"/>
</dbReference>
<dbReference type="Pfam" id="PF00983">
    <property type="entry name" value="Tymo_coat"/>
    <property type="match status" value="1"/>
</dbReference>
<dbReference type="InterPro" id="IPR029053">
    <property type="entry name" value="Viral_coat"/>
</dbReference>
<dbReference type="GO" id="GO:0005198">
    <property type="term" value="F:structural molecule activity"/>
    <property type="evidence" value="ECO:0007669"/>
    <property type="project" value="InterPro"/>
</dbReference>
<evidence type="ECO:0000256" key="3">
    <source>
        <dbReference type="SAM" id="MobiDB-lite"/>
    </source>
</evidence>
<sequence>MEDALMALIPFIADKVGSSLASSRSESAAPSSQPHTPISIPTLPVPRNTTPVETHSSGPRLVIPFQQEWYGLTGTETGTASITISELSAVKDIIKFYQNATLIEVEAAVFAYAPSVEKPLTVELAWTPANVTVGSGAILGVPGGCVFTVGGLNVTNGGLLPAPLQQLNPVVKSPIPYDNQPRINIKFHQIYTTVQNKRTAAVVIRGSLAVDTPTIYK</sequence>
<dbReference type="InterPro" id="IPR000574">
    <property type="entry name" value="Tymo_coat"/>
</dbReference>
<feature type="domain" description="Tymovirus coat protein" evidence="4">
    <location>
        <begin position="52"/>
        <end position="215"/>
    </location>
</feature>
<feature type="compositionally biased region" description="Polar residues" evidence="3">
    <location>
        <begin position="47"/>
        <end position="57"/>
    </location>
</feature>
<feature type="region of interest" description="Disordered" evidence="3">
    <location>
        <begin position="23"/>
        <end position="57"/>
    </location>
</feature>
<evidence type="ECO:0000259" key="4">
    <source>
        <dbReference type="Pfam" id="PF00983"/>
    </source>
</evidence>